<keyword evidence="8" id="KW-0812">Transmembrane</keyword>
<evidence type="ECO:0000256" key="8">
    <source>
        <dbReference type="SAM" id="Phobius"/>
    </source>
</evidence>
<evidence type="ECO:0000256" key="3">
    <source>
        <dbReference type="ARBA" id="ARBA00022723"/>
    </source>
</evidence>
<evidence type="ECO:0000256" key="2">
    <source>
        <dbReference type="ARBA" id="ARBA00022670"/>
    </source>
</evidence>
<feature type="transmembrane region" description="Helical" evidence="8">
    <location>
        <begin position="41"/>
        <end position="64"/>
    </location>
</feature>
<evidence type="ECO:0000259" key="9">
    <source>
        <dbReference type="Pfam" id="PF01551"/>
    </source>
</evidence>
<sequence>MVLPGMNQQILTNTSEPGDEPPLITDGRRGPPDRREVSARWLAGTFLTGITASLLIGVALFAALDGRQQLATPPELATKEEMPSKGDAQDSSKGNRVLATITKQKSRDRRRMEVSTMQKIGEREIIRTKPFEYVRMTLAADHPAGRQYPAFDAMTVFSDGAKAQAQPTEAAQIYGAKVESEISLRTIDFPLNAANYDSESELSSDEVEKVVRSTGQLLTDGDVQIASLHYVDPLRFGNSDSSFTLTQPLGVRITQENVSISNRLMEDETNSGFSEDIIPFRSDSKIIDALNKSGYEGEDADNIAEALSKLMNSPRLKAGSVLRVGVMSSEKEDHIVRVTLYNGTTHIVTVALDDQKQYVPSDEPEMTPLLQTAFDDSAPPPTIRGELPSVYDAVYKAAFAYGMTNDMARQLVKMLANDVDLQSKISRSDSIEAFFSLPEDSDSANEESQLLYVSANMGGATRKFYRYQSPEGNVEFFDENGRSAQQFLIRKPVPNGVFGSPFGGRRHPILGYVRMHTGVDWRAPRGSPILAAGNGVVEKAGWANGYGNQTIIRHANGYQTSYNHQNAIASGITPGTRVRQGQLIGYVGSTGLSTGPHLHYEVIVNGAKVDPMRIRMPQSQSLNGKQLEVFMRERNRIDQLLDGKGDTPAKVANSSQAKSG</sequence>
<keyword evidence="6" id="KW-0482">Metalloprotease</keyword>
<feature type="compositionally biased region" description="Basic and acidic residues" evidence="7">
    <location>
        <begin position="77"/>
        <end position="90"/>
    </location>
</feature>
<dbReference type="PANTHER" id="PTHR21666:SF288">
    <property type="entry name" value="CELL DIVISION PROTEIN YTFB"/>
    <property type="match status" value="1"/>
</dbReference>
<dbReference type="InterPro" id="IPR050570">
    <property type="entry name" value="Cell_wall_metabolism_enzyme"/>
</dbReference>
<dbReference type="EMBL" id="QNRH01000006">
    <property type="protein sequence ID" value="RBO93134.1"/>
    <property type="molecule type" value="Genomic_DNA"/>
</dbReference>
<dbReference type="InterPro" id="IPR011055">
    <property type="entry name" value="Dup_hybrid_motif"/>
</dbReference>
<proteinExistence type="predicted"/>
<keyword evidence="8" id="KW-0472">Membrane</keyword>
<evidence type="ECO:0000256" key="5">
    <source>
        <dbReference type="ARBA" id="ARBA00022833"/>
    </source>
</evidence>
<feature type="compositionally biased region" description="Polar residues" evidence="7">
    <location>
        <begin position="1"/>
        <end position="16"/>
    </location>
</feature>
<dbReference type="GO" id="GO:0006508">
    <property type="term" value="P:proteolysis"/>
    <property type="evidence" value="ECO:0007669"/>
    <property type="project" value="UniProtKB-KW"/>
</dbReference>
<dbReference type="AlphaFoldDB" id="A0A366DV61"/>
<keyword evidence="3" id="KW-0479">Metal-binding</keyword>
<feature type="compositionally biased region" description="Basic and acidic residues" evidence="7">
    <location>
        <begin position="26"/>
        <end position="35"/>
    </location>
</feature>
<dbReference type="Gene3D" id="3.10.450.350">
    <property type="match status" value="1"/>
</dbReference>
<evidence type="ECO:0000256" key="7">
    <source>
        <dbReference type="SAM" id="MobiDB-lite"/>
    </source>
</evidence>
<feature type="domain" description="M23ase beta-sheet core" evidence="9">
    <location>
        <begin position="514"/>
        <end position="611"/>
    </location>
</feature>
<organism evidence="10 11">
    <name type="scientific">Pseudochrobactrum asaccharolyticum</name>
    <dbReference type="NCBI Taxonomy" id="354351"/>
    <lineage>
        <taxon>Bacteria</taxon>
        <taxon>Pseudomonadati</taxon>
        <taxon>Pseudomonadota</taxon>
        <taxon>Alphaproteobacteria</taxon>
        <taxon>Hyphomicrobiales</taxon>
        <taxon>Brucellaceae</taxon>
        <taxon>Pseudochrobactrum</taxon>
    </lineage>
</organism>
<dbReference type="GO" id="GO:0004222">
    <property type="term" value="F:metalloendopeptidase activity"/>
    <property type="evidence" value="ECO:0007669"/>
    <property type="project" value="TreeGrafter"/>
</dbReference>
<dbReference type="Proteomes" id="UP000252893">
    <property type="component" value="Unassembled WGS sequence"/>
</dbReference>
<keyword evidence="4 10" id="KW-0378">Hydrolase</keyword>
<evidence type="ECO:0000313" key="11">
    <source>
        <dbReference type="Proteomes" id="UP000252893"/>
    </source>
</evidence>
<feature type="region of interest" description="Disordered" evidence="7">
    <location>
        <begin position="1"/>
        <end position="35"/>
    </location>
</feature>
<protein>
    <submittedName>
        <fullName evidence="10">Murein DD-endopeptidase MepM/ murein hydrolase activator NlpD</fullName>
    </submittedName>
</protein>
<reference evidence="10 11" key="1">
    <citation type="submission" date="2018-06" db="EMBL/GenBank/DDBJ databases">
        <title>Genomic Encyclopedia of Type Strains, Phase IV (KMG-IV): sequencing the most valuable type-strain genomes for metagenomic binning, comparative biology and taxonomic classification.</title>
        <authorList>
            <person name="Goeker M."/>
        </authorList>
    </citation>
    <scope>NUCLEOTIDE SEQUENCE [LARGE SCALE GENOMIC DNA]</scope>
    <source>
        <strain evidence="10 11">DSM 25619</strain>
    </source>
</reference>
<dbReference type="PANTHER" id="PTHR21666">
    <property type="entry name" value="PEPTIDASE-RELATED"/>
    <property type="match status" value="1"/>
</dbReference>
<keyword evidence="5" id="KW-0862">Zinc</keyword>
<feature type="region of interest" description="Disordered" evidence="7">
    <location>
        <begin position="73"/>
        <end position="115"/>
    </location>
</feature>
<dbReference type="Pfam" id="PF01551">
    <property type="entry name" value="Peptidase_M23"/>
    <property type="match status" value="1"/>
</dbReference>
<dbReference type="InterPro" id="IPR016047">
    <property type="entry name" value="M23ase_b-sheet_dom"/>
</dbReference>
<comment type="cofactor">
    <cofactor evidence="1">
        <name>Zn(2+)</name>
        <dbReference type="ChEBI" id="CHEBI:29105"/>
    </cofactor>
</comment>
<comment type="caution">
    <text evidence="10">The sequence shown here is derived from an EMBL/GenBank/DDBJ whole genome shotgun (WGS) entry which is preliminary data.</text>
</comment>
<evidence type="ECO:0000256" key="4">
    <source>
        <dbReference type="ARBA" id="ARBA00022801"/>
    </source>
</evidence>
<evidence type="ECO:0000313" key="10">
    <source>
        <dbReference type="EMBL" id="RBO93134.1"/>
    </source>
</evidence>
<name>A0A366DV61_9HYPH</name>
<dbReference type="GO" id="GO:0046872">
    <property type="term" value="F:metal ion binding"/>
    <property type="evidence" value="ECO:0007669"/>
    <property type="project" value="UniProtKB-KW"/>
</dbReference>
<evidence type="ECO:0000256" key="1">
    <source>
        <dbReference type="ARBA" id="ARBA00001947"/>
    </source>
</evidence>
<dbReference type="Gene3D" id="2.70.70.10">
    <property type="entry name" value="Glucose Permease (Domain IIA)"/>
    <property type="match status" value="1"/>
</dbReference>
<keyword evidence="11" id="KW-1185">Reference proteome</keyword>
<evidence type="ECO:0000256" key="6">
    <source>
        <dbReference type="ARBA" id="ARBA00023049"/>
    </source>
</evidence>
<keyword evidence="8" id="KW-1133">Transmembrane helix</keyword>
<feature type="region of interest" description="Disordered" evidence="7">
    <location>
        <begin position="641"/>
        <end position="660"/>
    </location>
</feature>
<dbReference type="CDD" id="cd12797">
    <property type="entry name" value="M23_peptidase"/>
    <property type="match status" value="1"/>
</dbReference>
<dbReference type="SUPFAM" id="SSF51261">
    <property type="entry name" value="Duplicated hybrid motif"/>
    <property type="match status" value="1"/>
</dbReference>
<gene>
    <name evidence="10" type="ORF">DFR47_106218</name>
</gene>
<accession>A0A366DV61</accession>
<keyword evidence="2" id="KW-0645">Protease</keyword>